<dbReference type="Proteomes" id="UP000434907">
    <property type="component" value="Segment"/>
</dbReference>
<dbReference type="EMBL" id="MK290738">
    <property type="protein sequence ID" value="AZV02281.1"/>
    <property type="molecule type" value="Genomic_DNA"/>
</dbReference>
<evidence type="ECO:0000313" key="2">
    <source>
        <dbReference type="Proteomes" id="UP000434907"/>
    </source>
</evidence>
<sequence length="138" mass="15478">MRDLSLNLAGDYIDGTEDDIIHVEHGDFAIRGGKFSLIPDDDVATQLGQRLHVRLLLRRGEVFFNTSAGFPYVDISKFKRNSDIFNTYMKSYILETNGVLHLESFSSSLDNSTRVENVNFAVTTQEGNSVTISQELTV</sequence>
<dbReference type="InterPro" id="IPR020288">
    <property type="entry name" value="Sheath_initiator"/>
</dbReference>
<proteinExistence type="predicted"/>
<name>A0A678ZK31_9CAUD</name>
<dbReference type="Pfam" id="PF10934">
    <property type="entry name" value="Sheath_initiator"/>
    <property type="match status" value="1"/>
</dbReference>
<reference evidence="1 2" key="1">
    <citation type="submission" date="2018-12" db="EMBL/GenBank/DDBJ databases">
        <authorList>
            <person name="Shneider M.M."/>
            <person name="Kabilov M.R."/>
            <person name="Miroshnikov K.A."/>
        </authorList>
    </citation>
    <scope>NUCLEOTIDE SEQUENCE [LARGE SCALE GENOMIC DNA]</scope>
</reference>
<keyword evidence="2" id="KW-1185">Reference proteome</keyword>
<gene>
    <name evidence="1" type="ORF">Arno18_95</name>
</gene>
<evidence type="ECO:0000313" key="1">
    <source>
        <dbReference type="EMBL" id="AZV02281.1"/>
    </source>
</evidence>
<organism evidence="1 2">
    <name type="scientific">Pectobacterium phage Arno18</name>
    <dbReference type="NCBI Taxonomy" id="2500578"/>
    <lineage>
        <taxon>Viruses</taxon>
        <taxon>Duplodnaviria</taxon>
        <taxon>Heunggongvirae</taxon>
        <taxon>Uroviricota</taxon>
        <taxon>Caudoviricetes</taxon>
        <taxon>Andersonviridae</taxon>
        <taxon>Andersonviridae incertae sedis</taxon>
        <taxon>Arnovirus</taxon>
        <taxon>Arnovirus arno18</taxon>
    </lineage>
</organism>
<protein>
    <submittedName>
        <fullName evidence="1">Uncharacterized protein</fullName>
    </submittedName>
</protein>
<accession>A0A678ZK31</accession>